<dbReference type="GO" id="GO:0004337">
    <property type="term" value="F:(2E,6E)-farnesyl diphosphate synthase activity"/>
    <property type="evidence" value="ECO:0007669"/>
    <property type="project" value="UniProtKB-EC"/>
</dbReference>
<sequence length="297" mass="32986">MSLENQFEERLRFFVDEFEKILNEYLGGLQLKPDVLNESVRYSLQVGGKRVRPALMFASAQMLGGKIADVSNFALALELIHTYSLIHDDLPAMDNDDFRRGKPSNHKVYGEGQAILAGDALLNEAYRICFSECGKGKSYIAAARLICENAGVTGMIAGQAADLYYQGKEGVNDQILTFIMQNKTAKMLTSAVVVPAEVYGVDENLIAILKEFGKNLGILFQITDDILDVTGDFEKMGKTLGKDADDGKLSAVSLYGMEASREKADYHFGLCLKLLDELPYECTFLSELTRFVRERNL</sequence>
<evidence type="ECO:0000256" key="8">
    <source>
        <dbReference type="ARBA" id="ARBA00023229"/>
    </source>
</evidence>
<dbReference type="Proteomes" id="UP000291269">
    <property type="component" value="Unassembled WGS sequence"/>
</dbReference>
<protein>
    <recommendedName>
        <fullName evidence="4">Farnesyl diphosphate synthase</fullName>
        <ecNumber evidence="3">2.5.1.10</ecNumber>
    </recommendedName>
    <alternativeName>
        <fullName evidence="10">(2E,6E)-farnesyl diphosphate synthase</fullName>
    </alternativeName>
    <alternativeName>
        <fullName evidence="9">Geranyltranstransferase</fullName>
    </alternativeName>
</protein>
<dbReference type="SFLD" id="SFLDS00005">
    <property type="entry name" value="Isoprenoid_Synthase_Type_I"/>
    <property type="match status" value="1"/>
</dbReference>
<keyword evidence="7" id="KW-0460">Magnesium</keyword>
<keyword evidence="5 12" id="KW-0808">Transferase</keyword>
<dbReference type="GO" id="GO:0046872">
    <property type="term" value="F:metal ion binding"/>
    <property type="evidence" value="ECO:0007669"/>
    <property type="project" value="UniProtKB-KW"/>
</dbReference>
<evidence type="ECO:0000256" key="1">
    <source>
        <dbReference type="ARBA" id="ARBA00001946"/>
    </source>
</evidence>
<dbReference type="OrthoDB" id="9805316at2"/>
<dbReference type="InterPro" id="IPR008949">
    <property type="entry name" value="Isoprenoid_synthase_dom_sf"/>
</dbReference>
<gene>
    <name evidence="13" type="ORF">ESZ91_08930</name>
</gene>
<comment type="cofactor">
    <cofactor evidence="1">
        <name>Mg(2+)</name>
        <dbReference type="ChEBI" id="CHEBI:18420"/>
    </cofactor>
</comment>
<evidence type="ECO:0000256" key="5">
    <source>
        <dbReference type="ARBA" id="ARBA00022679"/>
    </source>
</evidence>
<dbReference type="GO" id="GO:0016114">
    <property type="term" value="P:terpenoid biosynthetic process"/>
    <property type="evidence" value="ECO:0007669"/>
    <property type="project" value="UniProtKB-ARBA"/>
</dbReference>
<reference evidence="13 14" key="1">
    <citation type="journal article" date="2019" name="Gut">
        <title>Antibiotics-induced monodominance of a novel gut bacterial order.</title>
        <authorList>
            <person name="Hildebrand F."/>
            <person name="Moitinho-Silva L."/>
            <person name="Blasche S."/>
            <person name="Jahn M.T."/>
            <person name="Gossmann T.I."/>
            <person name="Heuerta-Cepas J."/>
            <person name="Hercog R."/>
            <person name="Luetge M."/>
            <person name="Bahram M."/>
            <person name="Pryszlak A."/>
            <person name="Alves R.J."/>
            <person name="Waszak S.M."/>
            <person name="Zhu A."/>
            <person name="Ye L."/>
            <person name="Costea P.I."/>
            <person name="Aalvink S."/>
            <person name="Belzer C."/>
            <person name="Forslund S.K."/>
            <person name="Sunagawa S."/>
            <person name="Hentschel U."/>
            <person name="Merten C."/>
            <person name="Patil K.R."/>
            <person name="Benes V."/>
            <person name="Bork P."/>
        </authorList>
    </citation>
    <scope>NUCLEOTIDE SEQUENCE [LARGE SCALE GENOMIC DNA]</scope>
    <source>
        <strain evidence="13 14">HDS1380</strain>
    </source>
</reference>
<organism evidence="13 14">
    <name type="scientific">Candidatus Borkfalkia ceftriaxoniphila</name>
    <dbReference type="NCBI Taxonomy" id="2508949"/>
    <lineage>
        <taxon>Bacteria</taxon>
        <taxon>Bacillati</taxon>
        <taxon>Bacillota</taxon>
        <taxon>Clostridia</taxon>
        <taxon>Christensenellales</taxon>
        <taxon>Christensenellaceae</taxon>
        <taxon>Candidatus Borkfalkia</taxon>
    </lineage>
</organism>
<evidence type="ECO:0000313" key="14">
    <source>
        <dbReference type="Proteomes" id="UP000291269"/>
    </source>
</evidence>
<keyword evidence="14" id="KW-1185">Reference proteome</keyword>
<dbReference type="PROSITE" id="PS00444">
    <property type="entry name" value="POLYPRENYL_SYNTHASE_2"/>
    <property type="match status" value="1"/>
</dbReference>
<dbReference type="Pfam" id="PF00348">
    <property type="entry name" value="polyprenyl_synt"/>
    <property type="match status" value="1"/>
</dbReference>
<dbReference type="InterPro" id="IPR000092">
    <property type="entry name" value="Polyprenyl_synt"/>
</dbReference>
<accession>A0A4Q2K863</accession>
<dbReference type="PANTHER" id="PTHR43281">
    <property type="entry name" value="FARNESYL DIPHOSPHATE SYNTHASE"/>
    <property type="match status" value="1"/>
</dbReference>
<dbReference type="CDD" id="cd00685">
    <property type="entry name" value="Trans_IPPS_HT"/>
    <property type="match status" value="1"/>
</dbReference>
<keyword evidence="8" id="KW-0414">Isoprene biosynthesis</keyword>
<evidence type="ECO:0000256" key="4">
    <source>
        <dbReference type="ARBA" id="ARBA00015100"/>
    </source>
</evidence>
<dbReference type="SUPFAM" id="SSF48576">
    <property type="entry name" value="Terpenoid synthases"/>
    <property type="match status" value="1"/>
</dbReference>
<evidence type="ECO:0000256" key="11">
    <source>
        <dbReference type="ARBA" id="ARBA00049399"/>
    </source>
</evidence>
<dbReference type="SFLD" id="SFLDG01017">
    <property type="entry name" value="Polyprenyl_Transferase_Like"/>
    <property type="match status" value="1"/>
</dbReference>
<dbReference type="Gene3D" id="1.10.600.10">
    <property type="entry name" value="Farnesyl Diphosphate Synthase"/>
    <property type="match status" value="1"/>
</dbReference>
<comment type="caution">
    <text evidence="13">The sequence shown here is derived from an EMBL/GenBank/DDBJ whole genome shotgun (WGS) entry which is preliminary data.</text>
</comment>
<evidence type="ECO:0000256" key="10">
    <source>
        <dbReference type="ARBA" id="ARBA00032873"/>
    </source>
</evidence>
<evidence type="ECO:0000313" key="13">
    <source>
        <dbReference type="EMBL" id="RXZ58173.1"/>
    </source>
</evidence>
<dbReference type="AlphaFoldDB" id="A0A4Q2K863"/>
<evidence type="ECO:0000256" key="3">
    <source>
        <dbReference type="ARBA" id="ARBA00012439"/>
    </source>
</evidence>
<dbReference type="PANTHER" id="PTHR43281:SF1">
    <property type="entry name" value="FARNESYL DIPHOSPHATE SYNTHASE"/>
    <property type="match status" value="1"/>
</dbReference>
<dbReference type="InterPro" id="IPR033749">
    <property type="entry name" value="Polyprenyl_synt_CS"/>
</dbReference>
<dbReference type="EMBL" id="SDOZ01000003">
    <property type="protein sequence ID" value="RXZ58173.1"/>
    <property type="molecule type" value="Genomic_DNA"/>
</dbReference>
<dbReference type="GO" id="GO:0005737">
    <property type="term" value="C:cytoplasm"/>
    <property type="evidence" value="ECO:0007669"/>
    <property type="project" value="UniProtKB-ARBA"/>
</dbReference>
<name>A0A4Q2K863_9FIRM</name>
<evidence type="ECO:0000256" key="12">
    <source>
        <dbReference type="RuleBase" id="RU004466"/>
    </source>
</evidence>
<comment type="similarity">
    <text evidence="2 12">Belongs to the FPP/GGPP synthase family.</text>
</comment>
<keyword evidence="6" id="KW-0479">Metal-binding</keyword>
<evidence type="ECO:0000256" key="2">
    <source>
        <dbReference type="ARBA" id="ARBA00006706"/>
    </source>
</evidence>
<dbReference type="NCBIfam" id="NF045485">
    <property type="entry name" value="FPPsyn"/>
    <property type="match status" value="1"/>
</dbReference>
<comment type="catalytic activity">
    <reaction evidence="11">
        <text>isopentenyl diphosphate + (2E)-geranyl diphosphate = (2E,6E)-farnesyl diphosphate + diphosphate</text>
        <dbReference type="Rhea" id="RHEA:19361"/>
        <dbReference type="ChEBI" id="CHEBI:33019"/>
        <dbReference type="ChEBI" id="CHEBI:58057"/>
        <dbReference type="ChEBI" id="CHEBI:128769"/>
        <dbReference type="ChEBI" id="CHEBI:175763"/>
        <dbReference type="EC" id="2.5.1.10"/>
    </reaction>
</comment>
<dbReference type="EC" id="2.5.1.10" evidence="3"/>
<evidence type="ECO:0000256" key="7">
    <source>
        <dbReference type="ARBA" id="ARBA00022842"/>
    </source>
</evidence>
<evidence type="ECO:0000256" key="9">
    <source>
        <dbReference type="ARBA" id="ARBA00032380"/>
    </source>
</evidence>
<evidence type="ECO:0000256" key="6">
    <source>
        <dbReference type="ARBA" id="ARBA00022723"/>
    </source>
</evidence>
<dbReference type="InterPro" id="IPR053378">
    <property type="entry name" value="Prenyl_diphosphate_synthase"/>
</dbReference>
<dbReference type="FunFam" id="1.10.600.10:FF:000001">
    <property type="entry name" value="Geranylgeranyl diphosphate synthase"/>
    <property type="match status" value="1"/>
</dbReference>
<proteinExistence type="inferred from homology"/>
<dbReference type="PROSITE" id="PS00723">
    <property type="entry name" value="POLYPRENYL_SYNTHASE_1"/>
    <property type="match status" value="1"/>
</dbReference>